<dbReference type="EC" id="2.3.1.122" evidence="3"/>
<dbReference type="OrthoDB" id="4527292at2"/>
<comment type="similarity">
    <text evidence="2">Belongs to the mycobacterial A85 antigen family.</text>
</comment>
<dbReference type="PANTHER" id="PTHR48098:SF1">
    <property type="entry name" value="DIACYLGLYCEROL ACYLTRANSFERASE_MYCOLYLTRANSFERASE AG85A"/>
    <property type="match status" value="1"/>
</dbReference>
<evidence type="ECO:0000256" key="2">
    <source>
        <dbReference type="ARBA" id="ARBA00005874"/>
    </source>
</evidence>
<sequence length="346" mass="37615">MAPPTPGSSRRHVLASLAALGVLAPAGPAGAAPLPTGAGRRGPQVVHAEDVGDRITDLTLRSPALGGKGAVRLLTPRGWRRRRNGARWPTLYLLPGGDGDHLMWTRHHGIHRLADLRDTLVVMPDMPLYGFATDWWNHGAGGPPRVATYHLGEVMPLMERHFGAGPHRAVAGESQGGFGALSYTALRPGLFRAAAGYSGYVHPLQHPHTVRAGMTYLGLDWLALWGHPVRQRRIWEAPDPVRLAHRLRGVPVHLSCGDGRLGPLDPPGTEPDEHVPGLEDPENPFPEDVYSPTEAIMREENETLAARLRTAGARLTTRFYPGTHDPAYWSREFRASLPLLLAALHG</sequence>
<evidence type="ECO:0000256" key="4">
    <source>
        <dbReference type="ARBA" id="ARBA00013244"/>
    </source>
</evidence>
<organism evidence="11 12">
    <name type="scientific">Streptomyces qinglanensis</name>
    <dbReference type="NCBI Taxonomy" id="943816"/>
    <lineage>
        <taxon>Bacteria</taxon>
        <taxon>Bacillati</taxon>
        <taxon>Actinomycetota</taxon>
        <taxon>Actinomycetes</taxon>
        <taxon>Kitasatosporales</taxon>
        <taxon>Streptomycetaceae</taxon>
        <taxon>Streptomyces</taxon>
    </lineage>
</organism>
<dbReference type="InterPro" id="IPR050583">
    <property type="entry name" value="Mycobacterial_A85_antigen"/>
</dbReference>
<dbReference type="EMBL" id="FOGO01000001">
    <property type="protein sequence ID" value="SER39105.1"/>
    <property type="molecule type" value="Genomic_DNA"/>
</dbReference>
<dbReference type="InterPro" id="IPR006311">
    <property type="entry name" value="TAT_signal"/>
</dbReference>
<keyword evidence="5" id="KW-0808">Transferase</keyword>
<accession>A0A1H9NTW4</accession>
<name>A0A1H9NTW4_9ACTN</name>
<dbReference type="EC" id="2.3.1.20" evidence="4"/>
<dbReference type="GO" id="GO:0016787">
    <property type="term" value="F:hydrolase activity"/>
    <property type="evidence" value="ECO:0007669"/>
    <property type="project" value="UniProtKB-KW"/>
</dbReference>
<dbReference type="Proteomes" id="UP000182841">
    <property type="component" value="Unassembled WGS sequence"/>
</dbReference>
<dbReference type="Pfam" id="PF00756">
    <property type="entry name" value="Esterase"/>
    <property type="match status" value="1"/>
</dbReference>
<comment type="catalytic activity">
    <reaction evidence="8">
        <text>an acyl-CoA + a 1,2-diacyl-sn-glycerol = a triacyl-sn-glycerol + CoA</text>
        <dbReference type="Rhea" id="RHEA:10868"/>
        <dbReference type="ChEBI" id="CHEBI:17815"/>
        <dbReference type="ChEBI" id="CHEBI:57287"/>
        <dbReference type="ChEBI" id="CHEBI:58342"/>
        <dbReference type="ChEBI" id="CHEBI:64615"/>
        <dbReference type="EC" id="2.3.1.20"/>
    </reaction>
</comment>
<keyword evidence="6" id="KW-0012">Acyltransferase</keyword>
<dbReference type="Gene3D" id="3.40.50.1820">
    <property type="entry name" value="alpha/beta hydrolase"/>
    <property type="match status" value="1"/>
</dbReference>
<evidence type="ECO:0000256" key="5">
    <source>
        <dbReference type="ARBA" id="ARBA00022679"/>
    </source>
</evidence>
<gene>
    <name evidence="11" type="ORF">SAMN05421870_101645</name>
</gene>
<evidence type="ECO:0000256" key="1">
    <source>
        <dbReference type="ARBA" id="ARBA00000697"/>
    </source>
</evidence>
<keyword evidence="11" id="KW-0378">Hydrolase</keyword>
<evidence type="ECO:0000256" key="3">
    <source>
        <dbReference type="ARBA" id="ARBA00012820"/>
    </source>
</evidence>
<evidence type="ECO:0000256" key="7">
    <source>
        <dbReference type="ARBA" id="ARBA00032572"/>
    </source>
</evidence>
<dbReference type="PROSITE" id="PS51318">
    <property type="entry name" value="TAT"/>
    <property type="match status" value="1"/>
</dbReference>
<feature type="region of interest" description="Disordered" evidence="9">
    <location>
        <begin position="260"/>
        <end position="285"/>
    </location>
</feature>
<dbReference type="AlphaFoldDB" id="A0A1H9NTW4"/>
<reference evidence="12" key="1">
    <citation type="submission" date="2016-10" db="EMBL/GenBank/DDBJ databases">
        <authorList>
            <person name="Varghese N."/>
            <person name="Submissions S."/>
        </authorList>
    </citation>
    <scope>NUCLEOTIDE SEQUENCE [LARGE SCALE GENOMIC DNA]</scope>
    <source>
        <strain evidence="12">CGMCC 4.6825</strain>
    </source>
</reference>
<keyword evidence="12" id="KW-1185">Reference proteome</keyword>
<feature type="chain" id="PRO_5010314962" description="Acyl-CoA:diacylglycerol acyltransferase" evidence="10">
    <location>
        <begin position="32"/>
        <end position="346"/>
    </location>
</feature>
<dbReference type="SUPFAM" id="SSF53474">
    <property type="entry name" value="alpha/beta-Hydrolases"/>
    <property type="match status" value="1"/>
</dbReference>
<proteinExistence type="inferred from homology"/>
<dbReference type="RefSeq" id="WP_074998520.1">
    <property type="nucleotide sequence ID" value="NZ_FOGO01000001.1"/>
</dbReference>
<evidence type="ECO:0000313" key="11">
    <source>
        <dbReference type="EMBL" id="SER39105.1"/>
    </source>
</evidence>
<dbReference type="InterPro" id="IPR000801">
    <property type="entry name" value="Esterase-like"/>
</dbReference>
<dbReference type="GO" id="GO:0050348">
    <property type="term" value="F:trehalose O-mycolyltransferase activity"/>
    <property type="evidence" value="ECO:0007669"/>
    <property type="project" value="UniProtKB-EC"/>
</dbReference>
<evidence type="ECO:0000256" key="6">
    <source>
        <dbReference type="ARBA" id="ARBA00023315"/>
    </source>
</evidence>
<evidence type="ECO:0000256" key="9">
    <source>
        <dbReference type="SAM" id="MobiDB-lite"/>
    </source>
</evidence>
<keyword evidence="10" id="KW-0732">Signal</keyword>
<dbReference type="PANTHER" id="PTHR48098">
    <property type="entry name" value="ENTEROCHELIN ESTERASE-RELATED"/>
    <property type="match status" value="1"/>
</dbReference>
<dbReference type="InterPro" id="IPR029058">
    <property type="entry name" value="AB_hydrolase_fold"/>
</dbReference>
<feature type="signal peptide" evidence="10">
    <location>
        <begin position="1"/>
        <end position="31"/>
    </location>
</feature>
<comment type="catalytic activity">
    <reaction evidence="1">
        <text>2 alpha,alpha'-trehalose 6-mycolate = alpha,alpha'-trehalose 6,6'-bismycolate + alpha,alpha-trehalose</text>
        <dbReference type="Rhea" id="RHEA:23472"/>
        <dbReference type="ChEBI" id="CHEBI:16551"/>
        <dbReference type="ChEBI" id="CHEBI:18195"/>
        <dbReference type="ChEBI" id="CHEBI:18234"/>
        <dbReference type="EC" id="2.3.1.122"/>
    </reaction>
</comment>
<evidence type="ECO:0000313" key="12">
    <source>
        <dbReference type="Proteomes" id="UP000182841"/>
    </source>
</evidence>
<dbReference type="GO" id="GO:0004144">
    <property type="term" value="F:diacylglycerol O-acyltransferase activity"/>
    <property type="evidence" value="ECO:0007669"/>
    <property type="project" value="UniProtKB-EC"/>
</dbReference>
<evidence type="ECO:0000256" key="10">
    <source>
        <dbReference type="SAM" id="SignalP"/>
    </source>
</evidence>
<protein>
    <recommendedName>
        <fullName evidence="7">Acyl-CoA:diacylglycerol acyltransferase</fullName>
        <ecNumber evidence="3">2.3.1.122</ecNumber>
        <ecNumber evidence="4">2.3.1.20</ecNumber>
    </recommendedName>
</protein>
<evidence type="ECO:0000256" key="8">
    <source>
        <dbReference type="ARBA" id="ARBA00048109"/>
    </source>
</evidence>